<dbReference type="RefSeq" id="WP_249285026.1">
    <property type="nucleotide sequence ID" value="NZ_JACRSO010000002.1"/>
</dbReference>
<dbReference type="Pfam" id="PF10105">
    <property type="entry name" value="DUF2344"/>
    <property type="match status" value="1"/>
</dbReference>
<gene>
    <name evidence="2" type="ORF">H8699_06850</name>
</gene>
<sequence length="231" mass="25197">MRMIVRFAKGEKVRYIGHLDLMRAMQRALRRSGVPVAYSAGFNPHMVLSFASAVAVGNTSDDEYMDVGLAEGSEAWDAQAFVAALRAAAPAGLEILGGAKVEDSYPALMAQVALSDYCVELPKGSPVDWAVQAQALLAREQVMAWRETKKGEKELDIRPMVVSLQFNAEQRALNMRLKTGSAANLKPETVMQALCAQAGVPYRIEDYPVNRLALWACRANQPVSLLALEEA</sequence>
<dbReference type="NCBIfam" id="TIGR03936">
    <property type="entry name" value="sam_1_link_chp"/>
    <property type="match status" value="1"/>
</dbReference>
<dbReference type="InterPro" id="IPR018768">
    <property type="entry name" value="DUF2344"/>
</dbReference>
<keyword evidence="3" id="KW-1185">Reference proteome</keyword>
<dbReference type="EMBL" id="JACRSO010000002">
    <property type="protein sequence ID" value="MBC8529142.1"/>
    <property type="molecule type" value="Genomic_DNA"/>
</dbReference>
<comment type="caution">
    <text evidence="2">The sequence shown here is derived from an EMBL/GenBank/DDBJ whole genome shotgun (WGS) entry which is preliminary data.</text>
</comment>
<reference evidence="2" key="1">
    <citation type="submission" date="2020-08" db="EMBL/GenBank/DDBJ databases">
        <title>Genome public.</title>
        <authorList>
            <person name="Liu C."/>
            <person name="Sun Q."/>
        </authorList>
    </citation>
    <scope>NUCLEOTIDE SEQUENCE</scope>
    <source>
        <strain evidence="2">NSJ-44</strain>
    </source>
</reference>
<accession>A0A926HIT3</accession>
<evidence type="ECO:0000313" key="3">
    <source>
        <dbReference type="Proteomes" id="UP000654279"/>
    </source>
</evidence>
<evidence type="ECO:0000313" key="2">
    <source>
        <dbReference type="EMBL" id="MBC8529142.1"/>
    </source>
</evidence>
<protein>
    <submittedName>
        <fullName evidence="2">DUF2344 domain-containing protein</fullName>
    </submittedName>
</protein>
<feature type="domain" description="DUF2344" evidence="1">
    <location>
        <begin position="2"/>
        <end position="187"/>
    </location>
</feature>
<dbReference type="AlphaFoldDB" id="A0A926HIT3"/>
<organism evidence="2 3">
    <name type="scientific">Luoshenia tenuis</name>
    <dbReference type="NCBI Taxonomy" id="2763654"/>
    <lineage>
        <taxon>Bacteria</taxon>
        <taxon>Bacillati</taxon>
        <taxon>Bacillota</taxon>
        <taxon>Clostridia</taxon>
        <taxon>Christensenellales</taxon>
        <taxon>Christensenellaceae</taxon>
        <taxon>Luoshenia</taxon>
    </lineage>
</organism>
<dbReference type="Proteomes" id="UP000654279">
    <property type="component" value="Unassembled WGS sequence"/>
</dbReference>
<name>A0A926HIT3_9FIRM</name>
<proteinExistence type="predicted"/>
<evidence type="ECO:0000259" key="1">
    <source>
        <dbReference type="Pfam" id="PF10105"/>
    </source>
</evidence>